<dbReference type="PIRSF" id="PIRSF000726">
    <property type="entry name" value="Asp_kin"/>
    <property type="match status" value="1"/>
</dbReference>
<evidence type="ECO:0000313" key="12">
    <source>
        <dbReference type="EMBL" id="WMN12578.1"/>
    </source>
</evidence>
<keyword evidence="6 8" id="KW-0067">ATP-binding</keyword>
<dbReference type="AlphaFoldDB" id="A0AA51NCG2"/>
<name>A0AA51NCG2_9BACT</name>
<evidence type="ECO:0000313" key="13">
    <source>
        <dbReference type="Proteomes" id="UP001230496"/>
    </source>
</evidence>
<dbReference type="InterPro" id="IPR045865">
    <property type="entry name" value="ACT-like_dom_sf"/>
</dbReference>
<dbReference type="NCBIfam" id="TIGR00657">
    <property type="entry name" value="asp_kinases"/>
    <property type="match status" value="1"/>
</dbReference>
<dbReference type="KEGG" id="msaa:QYS49_33975"/>
<dbReference type="PANTHER" id="PTHR21499:SF59">
    <property type="entry name" value="ASPARTOKINASE"/>
    <property type="match status" value="1"/>
</dbReference>
<evidence type="ECO:0000256" key="7">
    <source>
        <dbReference type="ARBA" id="ARBA00047872"/>
    </source>
</evidence>
<keyword evidence="4 8" id="KW-0547">Nucleotide-binding</keyword>
<evidence type="ECO:0000256" key="3">
    <source>
        <dbReference type="ARBA" id="ARBA00022679"/>
    </source>
</evidence>
<dbReference type="GO" id="GO:0009089">
    <property type="term" value="P:lysine biosynthetic process via diaminopimelate"/>
    <property type="evidence" value="ECO:0007669"/>
    <property type="project" value="InterPro"/>
</dbReference>
<dbReference type="GO" id="GO:0005524">
    <property type="term" value="F:ATP binding"/>
    <property type="evidence" value="ECO:0007669"/>
    <property type="project" value="UniProtKB-KW"/>
</dbReference>
<comment type="pathway">
    <text evidence="10">Amino-acid biosynthesis; L-methionine biosynthesis via de novo pathway; L-homoserine from L-aspartate: step 1/3.</text>
</comment>
<feature type="binding site" evidence="8">
    <location>
        <position position="146"/>
    </location>
    <ligand>
        <name>substrate</name>
    </ligand>
</feature>
<accession>A0AA51NCG2</accession>
<dbReference type="PANTHER" id="PTHR21499">
    <property type="entry name" value="ASPARTATE KINASE"/>
    <property type="match status" value="1"/>
</dbReference>
<dbReference type="EC" id="2.7.2.4" evidence="9"/>
<evidence type="ECO:0000256" key="9">
    <source>
        <dbReference type="RuleBase" id="RU003448"/>
    </source>
</evidence>
<dbReference type="InterPro" id="IPR036393">
    <property type="entry name" value="AceGlu_kinase-like_sf"/>
</dbReference>
<evidence type="ECO:0000256" key="10">
    <source>
        <dbReference type="RuleBase" id="RU004249"/>
    </source>
</evidence>
<evidence type="ECO:0000256" key="8">
    <source>
        <dbReference type="PIRSR" id="PIRSR000726-1"/>
    </source>
</evidence>
<reference evidence="12 13" key="1">
    <citation type="submission" date="2023-08" db="EMBL/GenBank/DDBJ databases">
        <title>Comparative genomics and taxonomic characterization of three novel marine species of genus Marivirga.</title>
        <authorList>
            <person name="Muhammad N."/>
            <person name="Kim S.-G."/>
        </authorList>
    </citation>
    <scope>NUCLEOTIDE SEQUENCE [LARGE SCALE GENOMIC DNA]</scope>
    <source>
        <strain evidence="12 13">BDSF4-3</strain>
    </source>
</reference>
<dbReference type="GO" id="GO:0004072">
    <property type="term" value="F:aspartate kinase activity"/>
    <property type="evidence" value="ECO:0007669"/>
    <property type="project" value="UniProtKB-EC"/>
</dbReference>
<dbReference type="InterPro" id="IPR001048">
    <property type="entry name" value="Asp/Glu/Uridylate_kinase"/>
</dbReference>
<feature type="binding site" evidence="8">
    <location>
        <begin position="31"/>
        <end position="34"/>
    </location>
    <ligand>
        <name>ATP</name>
        <dbReference type="ChEBI" id="CHEBI:30616"/>
    </ligand>
</feature>
<dbReference type="InterPro" id="IPR042199">
    <property type="entry name" value="AsparK_Bifunc_asparK/hSer_DH"/>
</dbReference>
<keyword evidence="13" id="KW-1185">Reference proteome</keyword>
<dbReference type="EMBL" id="CP129971">
    <property type="protein sequence ID" value="WMN12578.1"/>
    <property type="molecule type" value="Genomic_DNA"/>
</dbReference>
<dbReference type="Gene3D" id="3.40.1160.10">
    <property type="entry name" value="Acetylglutamate kinase-like"/>
    <property type="match status" value="1"/>
</dbReference>
<keyword evidence="3 9" id="KW-0808">Transferase</keyword>
<evidence type="ECO:0000256" key="1">
    <source>
        <dbReference type="ARBA" id="ARBA00004766"/>
    </source>
</evidence>
<dbReference type="RefSeq" id="WP_308350759.1">
    <property type="nucleotide sequence ID" value="NZ_CP129971.1"/>
</dbReference>
<dbReference type="Proteomes" id="UP001230496">
    <property type="component" value="Chromosome"/>
</dbReference>
<comment type="pathway">
    <text evidence="10">Amino-acid biosynthesis; L-threonine biosynthesis; L-threonine from L-aspartate: step 1/5.</text>
</comment>
<comment type="catalytic activity">
    <reaction evidence="7 9">
        <text>L-aspartate + ATP = 4-phospho-L-aspartate + ADP</text>
        <dbReference type="Rhea" id="RHEA:23776"/>
        <dbReference type="ChEBI" id="CHEBI:29991"/>
        <dbReference type="ChEBI" id="CHEBI:30616"/>
        <dbReference type="ChEBI" id="CHEBI:57535"/>
        <dbReference type="ChEBI" id="CHEBI:456216"/>
        <dbReference type="EC" id="2.7.2.4"/>
    </reaction>
</comment>
<dbReference type="GO" id="GO:0005829">
    <property type="term" value="C:cytosol"/>
    <property type="evidence" value="ECO:0007669"/>
    <property type="project" value="TreeGrafter"/>
</dbReference>
<evidence type="ECO:0000256" key="2">
    <source>
        <dbReference type="ARBA" id="ARBA00010122"/>
    </source>
</evidence>
<dbReference type="SUPFAM" id="SSF53633">
    <property type="entry name" value="Carbamate kinase-like"/>
    <property type="match status" value="1"/>
</dbReference>
<evidence type="ECO:0000256" key="5">
    <source>
        <dbReference type="ARBA" id="ARBA00022777"/>
    </source>
</evidence>
<keyword evidence="10" id="KW-0028">Amino-acid biosynthesis</keyword>
<sequence>MEYLFVLMLNYEKIAAYFAIHYKKEQMQVFKFGGASIKDAEAVRNMSDILKRFPDEKIIIVVSAMGKTTNALEEILHLKLDELSIETAIQNLFQYHSVIISKLFEKNEANILQLLERMFEDLKIKLSGVNKSRYDESYDSIISFGEMISSSILLEFLKKEDFSISKIDAKNCISTDESFRDALVDWEQTKKSIQKIIHHEFSQNQLVITQGFLGGTSNGKITTLGREGSDFTAAIFAYCTNAQAVTIWKDVPGILNGDPKKIKDAVLYQELSYQEAAEMTYYGASVIHPKTIKPLAIAGIPMHVRSFSSPEKGGTIIHNCKIVHEIPCIIIKEKQSLITFKLTDFTFITEALFGKIFEALNKHHIKINMMQNTAISFSVCVNDDLHRLDQLINELKDDFSILYNKGLELITIKNCNDSLIERMRAGKEIYMEQRTRKNYQVVKGV</sequence>
<keyword evidence="5 9" id="KW-0418">Kinase</keyword>
<dbReference type="InterPro" id="IPR001341">
    <property type="entry name" value="Asp_kinase"/>
</dbReference>
<evidence type="ECO:0000256" key="4">
    <source>
        <dbReference type="ARBA" id="ARBA00022741"/>
    </source>
</evidence>
<evidence type="ECO:0000259" key="11">
    <source>
        <dbReference type="Pfam" id="PF00696"/>
    </source>
</evidence>
<dbReference type="SUPFAM" id="SSF55021">
    <property type="entry name" value="ACT-like"/>
    <property type="match status" value="1"/>
</dbReference>
<comment type="pathway">
    <text evidence="1 10">Amino-acid biosynthesis; L-lysine biosynthesis via DAP pathway; (S)-tetrahydrodipicolinate from L-aspartate: step 1/4.</text>
</comment>
<protein>
    <recommendedName>
        <fullName evidence="9">Aspartokinase</fullName>
        <ecNumber evidence="9">2.7.2.4</ecNumber>
    </recommendedName>
</protein>
<dbReference type="Gene3D" id="1.20.120.1320">
    <property type="entry name" value="Aspartokinase, catalytic domain"/>
    <property type="match status" value="1"/>
</dbReference>
<gene>
    <name evidence="12" type="ORF">QYS49_33975</name>
</gene>
<dbReference type="InterPro" id="IPR005260">
    <property type="entry name" value="Asp_kin_monofn"/>
</dbReference>
<organism evidence="12 13">
    <name type="scientific">Marivirga salinarum</name>
    <dbReference type="NCBI Taxonomy" id="3059078"/>
    <lineage>
        <taxon>Bacteria</taxon>
        <taxon>Pseudomonadati</taxon>
        <taxon>Bacteroidota</taxon>
        <taxon>Cytophagia</taxon>
        <taxon>Cytophagales</taxon>
        <taxon>Marivirgaceae</taxon>
        <taxon>Marivirga</taxon>
    </lineage>
</organism>
<evidence type="ECO:0000256" key="6">
    <source>
        <dbReference type="ARBA" id="ARBA00022840"/>
    </source>
</evidence>
<feature type="binding site" evidence="8">
    <location>
        <position position="69"/>
    </location>
    <ligand>
        <name>substrate</name>
    </ligand>
</feature>
<dbReference type="GO" id="GO:0009090">
    <property type="term" value="P:homoserine biosynthetic process"/>
    <property type="evidence" value="ECO:0007669"/>
    <property type="project" value="TreeGrafter"/>
</dbReference>
<comment type="similarity">
    <text evidence="2 9">Belongs to the aspartokinase family.</text>
</comment>
<dbReference type="Pfam" id="PF00696">
    <property type="entry name" value="AA_kinase"/>
    <property type="match status" value="1"/>
</dbReference>
<proteinExistence type="inferred from homology"/>
<feature type="domain" description="Aspartate/glutamate/uridylate kinase" evidence="11">
    <location>
        <begin position="27"/>
        <end position="306"/>
    </location>
</feature>